<feature type="region of interest" description="Disordered" evidence="1">
    <location>
        <begin position="191"/>
        <end position="367"/>
    </location>
</feature>
<sequence>MAGDPSSNGTAVQRVDWSALRAYIAGKEAFEAEHGRPAPLTDHEVSAIAILLRPAPRPEPDLGKTNWLGLLNHFQQVRNQKVTFTDEARQEQGLGKAKELRWACSAMFDSTGDVFPQPGYGMDAGEDVSRGGAGPSFPGKKDAKQWAAKAACEWLIDNGHMMPSGDLPKFPKPFAPAASAALAAAAAASAPAPAPAPAPSPSPSRGVSSGSVLPSKRSPPSSPPTESSADASRKKQDTNQPPKTSPSLPAQAPSTTASNSTSSSLPSHQASPPTSTQPPRAPKSTLPLNVTASPTSAAAQDSTTTSTASTPSLGGAGVPITTSAAAATAQSQVPTPAISPVPTSTPARVSTPATPGQESATATTSAEKRVRDLCAQLHFPVPRYVLTPDPALEDFWEGRADFDGNPRIPDDLGTVRRVLHKKAARERMADAIVIWLEGEVVKRERTAKLLLGK</sequence>
<keyword evidence="3" id="KW-1185">Reference proteome</keyword>
<feature type="compositionally biased region" description="Low complexity" evidence="1">
    <location>
        <begin position="249"/>
        <end position="267"/>
    </location>
</feature>
<reference evidence="2" key="1">
    <citation type="submission" date="2019-01" db="EMBL/GenBank/DDBJ databases">
        <title>Colletotrichum abscissum LGMF1257.</title>
        <authorList>
            <person name="Baroncelli R."/>
        </authorList>
    </citation>
    <scope>NUCLEOTIDE SEQUENCE</scope>
    <source>
        <strain evidence="2">Ca142</strain>
    </source>
</reference>
<dbReference type="Gene3D" id="3.30.160.20">
    <property type="match status" value="1"/>
</dbReference>
<feature type="compositionally biased region" description="Pro residues" evidence="1">
    <location>
        <begin position="192"/>
        <end position="202"/>
    </location>
</feature>
<protein>
    <recommendedName>
        <fullName evidence="4">DRBM domain-containing protein</fullName>
    </recommendedName>
</protein>
<evidence type="ECO:0000313" key="2">
    <source>
        <dbReference type="EMBL" id="KAI3534877.1"/>
    </source>
</evidence>
<dbReference type="AlphaFoldDB" id="A0A9P9X3Z6"/>
<dbReference type="OrthoDB" id="5222339at2759"/>
<feature type="compositionally biased region" description="Polar residues" evidence="1">
    <location>
        <begin position="341"/>
        <end position="365"/>
    </location>
</feature>
<dbReference type="Proteomes" id="UP001056436">
    <property type="component" value="Unassembled WGS sequence"/>
</dbReference>
<feature type="compositionally biased region" description="Low complexity" evidence="1">
    <location>
        <begin position="211"/>
        <end position="228"/>
    </location>
</feature>
<comment type="caution">
    <text evidence="2">The sequence shown here is derived from an EMBL/GenBank/DDBJ whole genome shotgun (WGS) entry which is preliminary data.</text>
</comment>
<organism evidence="2 3">
    <name type="scientific">Colletotrichum abscissum</name>
    <dbReference type="NCBI Taxonomy" id="1671311"/>
    <lineage>
        <taxon>Eukaryota</taxon>
        <taxon>Fungi</taxon>
        <taxon>Dikarya</taxon>
        <taxon>Ascomycota</taxon>
        <taxon>Pezizomycotina</taxon>
        <taxon>Sordariomycetes</taxon>
        <taxon>Hypocreomycetidae</taxon>
        <taxon>Glomerellales</taxon>
        <taxon>Glomerellaceae</taxon>
        <taxon>Colletotrichum</taxon>
        <taxon>Colletotrichum acutatum species complex</taxon>
    </lineage>
</organism>
<feature type="compositionally biased region" description="Low complexity" evidence="1">
    <location>
        <begin position="291"/>
        <end position="312"/>
    </location>
</feature>
<evidence type="ECO:0000313" key="3">
    <source>
        <dbReference type="Proteomes" id="UP001056436"/>
    </source>
</evidence>
<name>A0A9P9X3Z6_9PEZI</name>
<accession>A0A9P9X3Z6</accession>
<feature type="compositionally biased region" description="Polar residues" evidence="1">
    <location>
        <begin position="238"/>
        <end position="248"/>
    </location>
</feature>
<feature type="compositionally biased region" description="Low complexity" evidence="1">
    <location>
        <begin position="321"/>
        <end position="336"/>
    </location>
</feature>
<gene>
    <name evidence="2" type="ORF">CABS02_13090</name>
</gene>
<proteinExistence type="predicted"/>
<evidence type="ECO:0000256" key="1">
    <source>
        <dbReference type="SAM" id="MobiDB-lite"/>
    </source>
</evidence>
<dbReference type="EMBL" id="SDAQ01000140">
    <property type="protein sequence ID" value="KAI3534877.1"/>
    <property type="molecule type" value="Genomic_DNA"/>
</dbReference>
<evidence type="ECO:0008006" key="4">
    <source>
        <dbReference type="Google" id="ProtNLM"/>
    </source>
</evidence>